<gene>
    <name evidence="1" type="ORF">ACJDTP_21840</name>
</gene>
<dbReference type="EMBL" id="JBJIAB010000037">
    <property type="protein sequence ID" value="MFL0167720.1"/>
    <property type="molecule type" value="Genomic_DNA"/>
</dbReference>
<protein>
    <recommendedName>
        <fullName evidence="3">IrrE N-terminal-like domain-containing protein</fullName>
    </recommendedName>
</protein>
<organism evidence="1 2">
    <name type="scientific">Candidatus Clostridium helianthi</name>
    <dbReference type="NCBI Taxonomy" id="3381660"/>
    <lineage>
        <taxon>Bacteria</taxon>
        <taxon>Bacillati</taxon>
        <taxon>Bacillota</taxon>
        <taxon>Clostridia</taxon>
        <taxon>Eubacteriales</taxon>
        <taxon>Clostridiaceae</taxon>
        <taxon>Clostridium</taxon>
    </lineage>
</organism>
<dbReference type="RefSeq" id="WP_406762462.1">
    <property type="nucleotide sequence ID" value="NZ_JBJIAB010000037.1"/>
</dbReference>
<evidence type="ECO:0000313" key="2">
    <source>
        <dbReference type="Proteomes" id="UP001623600"/>
    </source>
</evidence>
<keyword evidence="2" id="KW-1185">Reference proteome</keyword>
<sequence length="169" mass="19534">MTRYENLVVYAKSIGANVEEMDFGTDKKCGRCIGNYIFINNRMTQCEKYEILSEEIGHYKTTFGDITNQNNIINLKSENLARRESYKIIAKPGKIVNAIKNGARTSYEIADYLNVTIETLFDVIDDLKRQYGIRILIDNYYLYLEPHLDIAFNKTSLRDTNSCLNSFVL</sequence>
<proteinExistence type="predicted"/>
<comment type="caution">
    <text evidence="1">The sequence shown here is derived from an EMBL/GenBank/DDBJ whole genome shotgun (WGS) entry which is preliminary data.</text>
</comment>
<dbReference type="Proteomes" id="UP001623600">
    <property type="component" value="Unassembled WGS sequence"/>
</dbReference>
<evidence type="ECO:0008006" key="3">
    <source>
        <dbReference type="Google" id="ProtNLM"/>
    </source>
</evidence>
<name>A0ABW8SAP6_9CLOT</name>
<reference evidence="1 2" key="1">
    <citation type="submission" date="2024-11" db="EMBL/GenBank/DDBJ databases">
        <authorList>
            <person name="Heng Y.C."/>
            <person name="Lim A.C.H."/>
            <person name="Lee J.K.Y."/>
            <person name="Kittelmann S."/>
        </authorList>
    </citation>
    <scope>NUCLEOTIDE SEQUENCE [LARGE SCALE GENOMIC DNA]</scope>
    <source>
        <strain evidence="1 2">WILCCON 0112</strain>
    </source>
</reference>
<accession>A0ABW8SAP6</accession>
<evidence type="ECO:0000313" key="1">
    <source>
        <dbReference type="EMBL" id="MFL0167720.1"/>
    </source>
</evidence>